<dbReference type="InterPro" id="IPR051026">
    <property type="entry name" value="PI/PC_transfer"/>
</dbReference>
<protein>
    <submittedName>
        <fullName evidence="1">Uncharacterized protein</fullName>
    </submittedName>
</protein>
<evidence type="ECO:0000313" key="2">
    <source>
        <dbReference type="Proteomes" id="UP000006591"/>
    </source>
</evidence>
<dbReference type="STRING" id="4536.A0A0E0IJA2"/>
<dbReference type="Gramene" id="ONIVA09G09120.1">
    <property type="protein sequence ID" value="ONIVA09G09120.1"/>
    <property type="gene ID" value="ONIVA09G09120"/>
</dbReference>
<proteinExistence type="predicted"/>
<dbReference type="Proteomes" id="UP000006591">
    <property type="component" value="Chromosome 9"/>
</dbReference>
<dbReference type="PANTHER" id="PTHR45657">
    <property type="entry name" value="CRAL-TRIO DOMAIN-CONTAINING PROTEIN YKL091C-RELATED"/>
    <property type="match status" value="1"/>
</dbReference>
<accession>A0A0E0IJA2</accession>
<reference evidence="1" key="1">
    <citation type="submission" date="2015-04" db="UniProtKB">
        <authorList>
            <consortium name="EnsemblPlants"/>
        </authorList>
    </citation>
    <scope>IDENTIFICATION</scope>
    <source>
        <strain evidence="1">SL10</strain>
    </source>
</reference>
<dbReference type="AlphaFoldDB" id="A0A0E0IJA2"/>
<dbReference type="HOGENOM" id="CLU_2610179_0_0_1"/>
<name>A0A0E0IJA2_ORYNI</name>
<organism evidence="1">
    <name type="scientific">Oryza nivara</name>
    <name type="common">Indian wild rice</name>
    <name type="synonym">Oryza sativa f. spontanea</name>
    <dbReference type="NCBI Taxonomy" id="4536"/>
    <lineage>
        <taxon>Eukaryota</taxon>
        <taxon>Viridiplantae</taxon>
        <taxon>Streptophyta</taxon>
        <taxon>Embryophyta</taxon>
        <taxon>Tracheophyta</taxon>
        <taxon>Spermatophyta</taxon>
        <taxon>Magnoliopsida</taxon>
        <taxon>Liliopsida</taxon>
        <taxon>Poales</taxon>
        <taxon>Poaceae</taxon>
        <taxon>BOP clade</taxon>
        <taxon>Oryzoideae</taxon>
        <taxon>Oryzeae</taxon>
        <taxon>Oryzinae</taxon>
        <taxon>Oryza</taxon>
    </lineage>
</organism>
<dbReference type="PANTHER" id="PTHR45657:SF13">
    <property type="entry name" value="OS09G0481100 PROTEIN"/>
    <property type="match status" value="1"/>
</dbReference>
<evidence type="ECO:0000313" key="1">
    <source>
        <dbReference type="EnsemblPlants" id="ONIVA09G09120.1"/>
    </source>
</evidence>
<dbReference type="Gene3D" id="3.40.525.10">
    <property type="entry name" value="CRAL-TRIO lipid binding domain"/>
    <property type="match status" value="1"/>
</dbReference>
<sequence>MLSVGKDAEMERKEFGANMIWEKFEFDELKGVIEYYPQSYHATDREGWPVYIEKPGKERETVAAVTLSQGGDASEQAQT</sequence>
<keyword evidence="2" id="KW-1185">Reference proteome</keyword>
<dbReference type="InterPro" id="IPR036865">
    <property type="entry name" value="CRAL-TRIO_dom_sf"/>
</dbReference>
<dbReference type="eggNOG" id="KOG1471">
    <property type="taxonomic scope" value="Eukaryota"/>
</dbReference>
<reference evidence="1" key="2">
    <citation type="submission" date="2018-04" db="EMBL/GenBank/DDBJ databases">
        <title>OnivRS2 (Oryza nivara Reference Sequence Version 2).</title>
        <authorList>
            <person name="Zhang J."/>
            <person name="Kudrna D."/>
            <person name="Lee S."/>
            <person name="Talag J."/>
            <person name="Rajasekar S."/>
            <person name="Welchert J."/>
            <person name="Hsing Y.-I."/>
            <person name="Wing R.A."/>
        </authorList>
    </citation>
    <scope>NUCLEOTIDE SEQUENCE [LARGE SCALE GENOMIC DNA]</scope>
    <source>
        <strain evidence="1">SL10</strain>
    </source>
</reference>
<dbReference type="EnsemblPlants" id="ONIVA09G09120.1">
    <property type="protein sequence ID" value="ONIVA09G09120.1"/>
    <property type="gene ID" value="ONIVA09G09120"/>
</dbReference>